<evidence type="ECO:0000313" key="2">
    <source>
        <dbReference type="Proteomes" id="UP000000768"/>
    </source>
</evidence>
<organism evidence="1 2">
    <name type="scientific">Sorghum bicolor</name>
    <name type="common">Sorghum</name>
    <name type="synonym">Sorghum vulgare</name>
    <dbReference type="NCBI Taxonomy" id="4558"/>
    <lineage>
        <taxon>Eukaryota</taxon>
        <taxon>Viridiplantae</taxon>
        <taxon>Streptophyta</taxon>
        <taxon>Embryophyta</taxon>
        <taxon>Tracheophyta</taxon>
        <taxon>Spermatophyta</taxon>
        <taxon>Magnoliopsida</taxon>
        <taxon>Liliopsida</taxon>
        <taxon>Poales</taxon>
        <taxon>Poaceae</taxon>
        <taxon>PACMAD clade</taxon>
        <taxon>Panicoideae</taxon>
        <taxon>Andropogonodae</taxon>
        <taxon>Andropogoneae</taxon>
        <taxon>Sorghinae</taxon>
        <taxon>Sorghum</taxon>
    </lineage>
</organism>
<dbReference type="Proteomes" id="UP000000768">
    <property type="component" value="Chromosome 9"/>
</dbReference>
<reference evidence="2" key="2">
    <citation type="journal article" date="2018" name="Plant J.">
        <title>The Sorghum bicolor reference genome: improved assembly, gene annotations, a transcriptome atlas, and signatures of genome organization.</title>
        <authorList>
            <person name="McCormick R.F."/>
            <person name="Truong S.K."/>
            <person name="Sreedasyam A."/>
            <person name="Jenkins J."/>
            <person name="Shu S."/>
            <person name="Sims D."/>
            <person name="Kennedy M."/>
            <person name="Amirebrahimi M."/>
            <person name="Weers B.D."/>
            <person name="McKinley B."/>
            <person name="Mattison A."/>
            <person name="Morishige D.T."/>
            <person name="Grimwood J."/>
            <person name="Schmutz J."/>
            <person name="Mullet J.E."/>
        </authorList>
    </citation>
    <scope>NUCLEOTIDE SEQUENCE [LARGE SCALE GENOMIC DNA]</scope>
    <source>
        <strain evidence="2">cv. BTx623</strain>
    </source>
</reference>
<keyword evidence="2" id="KW-1185">Reference proteome</keyword>
<dbReference type="InParanoid" id="A0A1Z5R5B2"/>
<accession>A0A1Z5R5B2</accession>
<name>A0A1Z5R5B2_SORBI</name>
<dbReference type="AlphaFoldDB" id="A0A1Z5R5B2"/>
<dbReference type="Gramene" id="OQU78556">
    <property type="protein sequence ID" value="OQU78556"/>
    <property type="gene ID" value="SORBI_3009G260350"/>
</dbReference>
<dbReference type="EMBL" id="CM000768">
    <property type="protein sequence ID" value="OQU78556.1"/>
    <property type="molecule type" value="Genomic_DNA"/>
</dbReference>
<gene>
    <name evidence="1" type="ORF">SORBI_3009G260350</name>
</gene>
<protein>
    <submittedName>
        <fullName evidence="1">Uncharacterized protein</fullName>
    </submittedName>
</protein>
<proteinExistence type="predicted"/>
<evidence type="ECO:0000313" key="1">
    <source>
        <dbReference type="EMBL" id="OQU78556.1"/>
    </source>
</evidence>
<sequence>MFEVVPLGWLCWRNFFWMAALQGRVVCGGGMEFVLTRGLSTPGRRRYHARALISWPIPQVCGQGLVGRAGTLNTYGQQKSKL</sequence>
<reference evidence="1 2" key="1">
    <citation type="journal article" date="2009" name="Nature">
        <title>The Sorghum bicolor genome and the diversification of grasses.</title>
        <authorList>
            <person name="Paterson A.H."/>
            <person name="Bowers J.E."/>
            <person name="Bruggmann R."/>
            <person name="Dubchak I."/>
            <person name="Grimwood J."/>
            <person name="Gundlach H."/>
            <person name="Haberer G."/>
            <person name="Hellsten U."/>
            <person name="Mitros T."/>
            <person name="Poliakov A."/>
            <person name="Schmutz J."/>
            <person name="Spannagl M."/>
            <person name="Tang H."/>
            <person name="Wang X."/>
            <person name="Wicker T."/>
            <person name="Bharti A.K."/>
            <person name="Chapman J."/>
            <person name="Feltus F.A."/>
            <person name="Gowik U."/>
            <person name="Grigoriev I.V."/>
            <person name="Lyons E."/>
            <person name="Maher C.A."/>
            <person name="Martis M."/>
            <person name="Narechania A."/>
            <person name="Otillar R.P."/>
            <person name="Penning B.W."/>
            <person name="Salamov A.A."/>
            <person name="Wang Y."/>
            <person name="Zhang L."/>
            <person name="Carpita N.C."/>
            <person name="Freeling M."/>
            <person name="Gingle A.R."/>
            <person name="Hash C.T."/>
            <person name="Keller B."/>
            <person name="Klein P."/>
            <person name="Kresovich S."/>
            <person name="McCann M.C."/>
            <person name="Ming R."/>
            <person name="Peterson D.G."/>
            <person name="Mehboob-ur-Rahman"/>
            <person name="Ware D."/>
            <person name="Westhoff P."/>
            <person name="Mayer K.F."/>
            <person name="Messing J."/>
            <person name="Rokhsar D.S."/>
        </authorList>
    </citation>
    <scope>NUCLEOTIDE SEQUENCE [LARGE SCALE GENOMIC DNA]</scope>
    <source>
        <strain evidence="2">cv. BTx623</strain>
    </source>
</reference>